<evidence type="ECO:0000313" key="3">
    <source>
        <dbReference type="Proteomes" id="UP000531659"/>
    </source>
</evidence>
<dbReference type="GeneID" id="83594651"/>
<proteinExistence type="predicted"/>
<feature type="transmembrane region" description="Helical" evidence="1">
    <location>
        <begin position="25"/>
        <end position="48"/>
    </location>
</feature>
<name>A0A7Y3SZ88_9CLOT</name>
<dbReference type="EMBL" id="JABEYB010000018">
    <property type="protein sequence ID" value="NNU78111.1"/>
    <property type="molecule type" value="Genomic_DNA"/>
</dbReference>
<dbReference type="AlphaFoldDB" id="A0A7Y3SZ88"/>
<evidence type="ECO:0000313" key="2">
    <source>
        <dbReference type="EMBL" id="NNU78111.1"/>
    </source>
</evidence>
<keyword evidence="1" id="KW-0472">Membrane</keyword>
<reference evidence="2 3" key="1">
    <citation type="submission" date="2020-05" db="EMBL/GenBank/DDBJ databases">
        <title>Complete genome of Clostridium estertheticum subspecies estertheticum, isolated from Vacuum packed lamb meat from New Zealand imported to Switzerland.</title>
        <authorList>
            <person name="Wambui J."/>
            <person name="Stevens M.J.A."/>
            <person name="Stephan R."/>
        </authorList>
    </citation>
    <scope>NUCLEOTIDE SEQUENCE [LARGE SCALE GENOMIC DNA]</scope>
    <source>
        <strain evidence="2 3">CEST001</strain>
    </source>
</reference>
<keyword evidence="1" id="KW-0812">Transmembrane</keyword>
<dbReference type="RefSeq" id="WP_171298691.1">
    <property type="nucleotide sequence ID" value="NZ_CP077616.1"/>
</dbReference>
<protein>
    <submittedName>
        <fullName evidence="2">Uncharacterized protein</fullName>
    </submittedName>
</protein>
<sequence length="165" mass="19059">MNFMRLNCKPLSWSKYVTKNKKKTLVIMLTIILGVFLLVITKMIIFSIQTNVYSAWAKPFENLSAIVPIQKNFNLNSKYNIHDTYIDKIFITGATGRISTYSFFVKNSDLAFICNKIDVKLIKGSFPKSGTNQIVIHKSIATNNMNSFTCRNMYLNYYKEKKILI</sequence>
<comment type="caution">
    <text evidence="2">The sequence shown here is derived from an EMBL/GenBank/DDBJ whole genome shotgun (WGS) entry which is preliminary data.</text>
</comment>
<dbReference type="Proteomes" id="UP000531659">
    <property type="component" value="Unassembled WGS sequence"/>
</dbReference>
<accession>A0A7Y3SZ88</accession>
<keyword evidence="1" id="KW-1133">Transmembrane helix</keyword>
<evidence type="ECO:0000256" key="1">
    <source>
        <dbReference type="SAM" id="Phobius"/>
    </source>
</evidence>
<gene>
    <name evidence="2" type="ORF">HLQ16_19550</name>
</gene>
<organism evidence="2 3">
    <name type="scientific">Clostridium estertheticum</name>
    <dbReference type="NCBI Taxonomy" id="238834"/>
    <lineage>
        <taxon>Bacteria</taxon>
        <taxon>Bacillati</taxon>
        <taxon>Bacillota</taxon>
        <taxon>Clostridia</taxon>
        <taxon>Eubacteriales</taxon>
        <taxon>Clostridiaceae</taxon>
        <taxon>Clostridium</taxon>
    </lineage>
</organism>